<dbReference type="CDD" id="cd00082">
    <property type="entry name" value="HisKA"/>
    <property type="match status" value="1"/>
</dbReference>
<evidence type="ECO:0000256" key="9">
    <source>
        <dbReference type="SAM" id="Phobius"/>
    </source>
</evidence>
<dbReference type="Pfam" id="PF00512">
    <property type="entry name" value="HisKA"/>
    <property type="match status" value="1"/>
</dbReference>
<dbReference type="SMART" id="SM00388">
    <property type="entry name" value="HisKA"/>
    <property type="match status" value="1"/>
</dbReference>
<proteinExistence type="predicted"/>
<keyword evidence="4" id="KW-1003">Cell membrane</keyword>
<evidence type="ECO:0000256" key="3">
    <source>
        <dbReference type="ARBA" id="ARBA00012438"/>
    </source>
</evidence>
<dbReference type="Gene3D" id="1.10.287.130">
    <property type="match status" value="1"/>
</dbReference>
<sequence>MKLRPGKVHQRIKLDTLVRLRWMAVAGQIVTLLTVTFGFGYPLPLTACLAVVAVSALLNLGLKIRYPASRRLADRWATLMLAYDICQLSALLFLTGGLGNPFVILLLAPVVVSATALGLRSTLLLGGLVTLLITGLAFGHLPLPWGDPTGIPVEPGYLAGLWVALVAALSFMAAYSWRVAEEARQLQAALSATELLLSREQHANQLDGLAAATAHELGTPLATIALVAKELLRQVPEDAPMREDLALLQSQSQRCREILRRLTSLSGEFHAHLHQVPISHLIEDIVAPHRDAGVDVAVTLDGDKADEPSSPRNPAVVHGIANIVENAVDFARTRVDVRVSWNEERVSIAIVDDGPGFSADIIDRIGEPYVTTRKRGSEEELEEEEIGLGFFVAKTLLERTGARLQIRNRAAPQTGAFVEIRWPRSAYVDRK</sequence>
<accession>A0A2C9DDA6</accession>
<gene>
    <name evidence="11" type="primary">regB_2</name>
    <name evidence="11" type="ORF">HDIA_4746</name>
</gene>
<evidence type="ECO:0000256" key="1">
    <source>
        <dbReference type="ARBA" id="ARBA00000085"/>
    </source>
</evidence>
<feature type="transmembrane region" description="Helical" evidence="9">
    <location>
        <begin position="157"/>
        <end position="177"/>
    </location>
</feature>
<comment type="catalytic activity">
    <reaction evidence="1">
        <text>ATP + protein L-histidine = ADP + protein N-phospho-L-histidine.</text>
        <dbReference type="EC" id="2.7.13.3"/>
    </reaction>
</comment>
<feature type="transmembrane region" description="Helical" evidence="9">
    <location>
        <begin position="20"/>
        <end position="37"/>
    </location>
</feature>
<dbReference type="Pfam" id="PF02518">
    <property type="entry name" value="HATPase_c"/>
    <property type="match status" value="1"/>
</dbReference>
<keyword evidence="9" id="KW-0812">Transmembrane</keyword>
<name>A0A2C9DDA6_9HYPH</name>
<dbReference type="NCBIfam" id="NF033792">
    <property type="entry name" value="ActS_PrrB_HisK"/>
    <property type="match status" value="1"/>
</dbReference>
<dbReference type="InterPro" id="IPR003661">
    <property type="entry name" value="HisK_dim/P_dom"/>
</dbReference>
<evidence type="ECO:0000256" key="8">
    <source>
        <dbReference type="ARBA" id="ARBA00022840"/>
    </source>
</evidence>
<dbReference type="AlphaFoldDB" id="A0A2C9DDA6"/>
<evidence type="ECO:0000313" key="11">
    <source>
        <dbReference type="EMBL" id="SON58287.1"/>
    </source>
</evidence>
<dbReference type="InterPro" id="IPR036890">
    <property type="entry name" value="HATPase_C_sf"/>
</dbReference>
<feature type="transmembrane region" description="Helical" evidence="9">
    <location>
        <begin position="124"/>
        <end position="145"/>
    </location>
</feature>
<evidence type="ECO:0000256" key="7">
    <source>
        <dbReference type="ARBA" id="ARBA00022777"/>
    </source>
</evidence>
<keyword evidence="9" id="KW-1133">Transmembrane helix</keyword>
<dbReference type="InterPro" id="IPR036097">
    <property type="entry name" value="HisK_dim/P_sf"/>
</dbReference>
<dbReference type="SUPFAM" id="SSF47384">
    <property type="entry name" value="Homodimeric domain of signal transducing histidine kinase"/>
    <property type="match status" value="1"/>
</dbReference>
<evidence type="ECO:0000256" key="5">
    <source>
        <dbReference type="ARBA" id="ARBA00022679"/>
    </source>
</evidence>
<dbReference type="PANTHER" id="PTHR44936">
    <property type="entry name" value="SENSOR PROTEIN CREC"/>
    <property type="match status" value="1"/>
</dbReference>
<dbReference type="EC" id="2.7.13.3" evidence="3"/>
<evidence type="ECO:0000256" key="6">
    <source>
        <dbReference type="ARBA" id="ARBA00022741"/>
    </source>
</evidence>
<keyword evidence="8" id="KW-0067">ATP-binding</keyword>
<dbReference type="EMBL" id="LT960614">
    <property type="protein sequence ID" value="SON58287.1"/>
    <property type="molecule type" value="Genomic_DNA"/>
</dbReference>
<dbReference type="GO" id="GO:0005524">
    <property type="term" value="F:ATP binding"/>
    <property type="evidence" value="ECO:0007669"/>
    <property type="project" value="UniProtKB-KW"/>
</dbReference>
<dbReference type="SMART" id="SM00387">
    <property type="entry name" value="HATPase_c"/>
    <property type="match status" value="1"/>
</dbReference>
<dbReference type="InterPro" id="IPR047770">
    <property type="entry name" value="RegB"/>
</dbReference>
<evidence type="ECO:0000313" key="12">
    <source>
        <dbReference type="Proteomes" id="UP000223606"/>
    </source>
</evidence>
<protein>
    <recommendedName>
        <fullName evidence="3">histidine kinase</fullName>
        <ecNumber evidence="3">2.7.13.3</ecNumber>
    </recommendedName>
</protein>
<comment type="subcellular location">
    <subcellularLocation>
        <location evidence="2">Cell membrane</location>
        <topology evidence="2">Multi-pass membrane protein</topology>
    </subcellularLocation>
</comment>
<keyword evidence="7 11" id="KW-0418">Kinase</keyword>
<dbReference type="KEGG" id="hdi:HDIA_4746"/>
<dbReference type="InterPro" id="IPR003594">
    <property type="entry name" value="HATPase_dom"/>
</dbReference>
<feature type="transmembrane region" description="Helical" evidence="9">
    <location>
        <begin position="43"/>
        <end position="64"/>
    </location>
</feature>
<keyword evidence="5 11" id="KW-0808">Transferase</keyword>
<evidence type="ECO:0000256" key="2">
    <source>
        <dbReference type="ARBA" id="ARBA00004651"/>
    </source>
</evidence>
<feature type="domain" description="Histidine kinase" evidence="10">
    <location>
        <begin position="212"/>
        <end position="426"/>
    </location>
</feature>
<organism evidence="11 12">
    <name type="scientific">Hartmannibacter diazotrophicus</name>
    <dbReference type="NCBI Taxonomy" id="1482074"/>
    <lineage>
        <taxon>Bacteria</taxon>
        <taxon>Pseudomonadati</taxon>
        <taxon>Pseudomonadota</taxon>
        <taxon>Alphaproteobacteria</taxon>
        <taxon>Hyphomicrobiales</taxon>
        <taxon>Pleomorphomonadaceae</taxon>
        <taxon>Hartmannibacter</taxon>
    </lineage>
</organism>
<keyword evidence="12" id="KW-1185">Reference proteome</keyword>
<keyword evidence="9" id="KW-0472">Membrane</keyword>
<dbReference type="Gene3D" id="3.30.565.10">
    <property type="entry name" value="Histidine kinase-like ATPase, C-terminal domain"/>
    <property type="match status" value="1"/>
</dbReference>
<dbReference type="RefSeq" id="WP_099558502.1">
    <property type="nucleotide sequence ID" value="NZ_LT960614.1"/>
</dbReference>
<dbReference type="OrthoDB" id="9785252at2"/>
<dbReference type="Pfam" id="PF25323">
    <property type="entry name" value="6TM_PilS"/>
    <property type="match status" value="1"/>
</dbReference>
<dbReference type="PANTHER" id="PTHR44936:SF10">
    <property type="entry name" value="SENSOR PROTEIN RSTB"/>
    <property type="match status" value="1"/>
</dbReference>
<evidence type="ECO:0000259" key="10">
    <source>
        <dbReference type="PROSITE" id="PS50109"/>
    </source>
</evidence>
<dbReference type="InterPro" id="IPR050980">
    <property type="entry name" value="2C_sensor_his_kinase"/>
</dbReference>
<dbReference type="SUPFAM" id="SSF55874">
    <property type="entry name" value="ATPase domain of HSP90 chaperone/DNA topoisomerase II/histidine kinase"/>
    <property type="match status" value="1"/>
</dbReference>
<reference evidence="12" key="1">
    <citation type="submission" date="2017-09" db="EMBL/GenBank/DDBJ databases">
        <title>Genome sequence of Nannocystis excedens DSM 71.</title>
        <authorList>
            <person name="Blom J."/>
        </authorList>
    </citation>
    <scope>NUCLEOTIDE SEQUENCE [LARGE SCALE GENOMIC DNA]</scope>
    <source>
        <strain evidence="12">type strain: E19</strain>
    </source>
</reference>
<dbReference type="GO" id="GO:0005886">
    <property type="term" value="C:plasma membrane"/>
    <property type="evidence" value="ECO:0007669"/>
    <property type="project" value="UniProtKB-SubCell"/>
</dbReference>
<dbReference type="InterPro" id="IPR005467">
    <property type="entry name" value="His_kinase_dom"/>
</dbReference>
<evidence type="ECO:0000256" key="4">
    <source>
        <dbReference type="ARBA" id="ARBA00022475"/>
    </source>
</evidence>
<keyword evidence="6" id="KW-0547">Nucleotide-binding</keyword>
<dbReference type="GO" id="GO:0000155">
    <property type="term" value="F:phosphorelay sensor kinase activity"/>
    <property type="evidence" value="ECO:0007669"/>
    <property type="project" value="InterPro"/>
</dbReference>
<dbReference type="Proteomes" id="UP000223606">
    <property type="component" value="Chromosome 1"/>
</dbReference>
<dbReference type="PROSITE" id="PS50109">
    <property type="entry name" value="HIS_KIN"/>
    <property type="match status" value="1"/>
</dbReference>